<evidence type="ECO:0000313" key="4">
    <source>
        <dbReference type="Proteomes" id="UP000244722"/>
    </source>
</evidence>
<dbReference type="Pfam" id="PF01026">
    <property type="entry name" value="TatD_DNase"/>
    <property type="match status" value="1"/>
</dbReference>
<accession>A0A2T7A169</accession>
<dbReference type="Gene3D" id="3.20.20.140">
    <property type="entry name" value="Metal-dependent hydrolases"/>
    <property type="match status" value="1"/>
</dbReference>
<dbReference type="PANTHER" id="PTHR46363:SF1">
    <property type="entry name" value="DEOXYRIBONUCLEASE TATDN2-RELATED"/>
    <property type="match status" value="1"/>
</dbReference>
<dbReference type="PIRSF" id="PIRSF005902">
    <property type="entry name" value="DNase_TatD"/>
    <property type="match status" value="1"/>
</dbReference>
<feature type="binding site" evidence="2">
    <location>
        <position position="208"/>
    </location>
    <ligand>
        <name>a divalent metal cation</name>
        <dbReference type="ChEBI" id="CHEBI:60240"/>
        <label>1</label>
    </ligand>
</feature>
<feature type="binding site" evidence="2">
    <location>
        <position position="92"/>
    </location>
    <ligand>
        <name>a divalent metal cation</name>
        <dbReference type="ChEBI" id="CHEBI:60240"/>
        <label>1</label>
    </ligand>
</feature>
<comment type="caution">
    <text evidence="3">The sequence shown here is derived from an EMBL/GenBank/DDBJ whole genome shotgun (WGS) entry which is preliminary data.</text>
</comment>
<dbReference type="CDD" id="cd01310">
    <property type="entry name" value="TatD_DNAse"/>
    <property type="match status" value="1"/>
</dbReference>
<proteinExistence type="predicted"/>
<organism evidence="3 4">
    <name type="scientific">Tuber borchii</name>
    <name type="common">White truffle</name>
    <dbReference type="NCBI Taxonomy" id="42251"/>
    <lineage>
        <taxon>Eukaryota</taxon>
        <taxon>Fungi</taxon>
        <taxon>Dikarya</taxon>
        <taxon>Ascomycota</taxon>
        <taxon>Pezizomycotina</taxon>
        <taxon>Pezizomycetes</taxon>
        <taxon>Pezizales</taxon>
        <taxon>Tuberaceae</taxon>
        <taxon>Tuber</taxon>
    </lineage>
</organism>
<feature type="binding site" evidence="2">
    <location>
        <position position="154"/>
    </location>
    <ligand>
        <name>a divalent metal cation</name>
        <dbReference type="ChEBI" id="CHEBI:60240"/>
        <label>2</label>
    </ligand>
</feature>
<dbReference type="GO" id="GO:0046872">
    <property type="term" value="F:metal ion binding"/>
    <property type="evidence" value="ECO:0007669"/>
    <property type="project" value="UniProtKB-KW"/>
</dbReference>
<evidence type="ECO:0000256" key="2">
    <source>
        <dbReference type="PIRSR" id="PIRSR005902-1"/>
    </source>
</evidence>
<evidence type="ECO:0008006" key="5">
    <source>
        <dbReference type="Google" id="ProtNLM"/>
    </source>
</evidence>
<keyword evidence="4" id="KW-1185">Reference proteome</keyword>
<dbReference type="SUPFAM" id="SSF51556">
    <property type="entry name" value="Metallo-dependent hydrolases"/>
    <property type="match status" value="1"/>
</dbReference>
<dbReference type="EMBL" id="NESQ01000044">
    <property type="protein sequence ID" value="PUU81467.1"/>
    <property type="molecule type" value="Genomic_DNA"/>
</dbReference>
<dbReference type="Proteomes" id="UP000244722">
    <property type="component" value="Unassembled WGS sequence"/>
</dbReference>
<keyword evidence="2" id="KW-0479">Metal-binding</keyword>
<reference evidence="3 4" key="1">
    <citation type="submission" date="2017-04" db="EMBL/GenBank/DDBJ databases">
        <title>Draft genome sequence of Tuber borchii Vittad., a whitish edible truffle.</title>
        <authorList>
            <consortium name="DOE Joint Genome Institute"/>
            <person name="Murat C."/>
            <person name="Kuo A."/>
            <person name="Barry K.W."/>
            <person name="Clum A."/>
            <person name="Dockter R.B."/>
            <person name="Fauchery L."/>
            <person name="Iotti M."/>
            <person name="Kohler A."/>
            <person name="Labutti K."/>
            <person name="Lindquist E.A."/>
            <person name="Lipzen A."/>
            <person name="Ohm R.A."/>
            <person name="Wang M."/>
            <person name="Grigoriev I.V."/>
            <person name="Zambonelli A."/>
            <person name="Martin F.M."/>
        </authorList>
    </citation>
    <scope>NUCLEOTIDE SEQUENCE [LARGE SCALE GENOMIC DNA]</scope>
    <source>
        <strain evidence="3 4">Tbo3840</strain>
    </source>
</reference>
<dbReference type="GO" id="GO:0016788">
    <property type="term" value="F:hydrolase activity, acting on ester bonds"/>
    <property type="evidence" value="ECO:0007669"/>
    <property type="project" value="InterPro"/>
</dbReference>
<evidence type="ECO:0000256" key="1">
    <source>
        <dbReference type="ARBA" id="ARBA00022801"/>
    </source>
</evidence>
<gene>
    <name evidence="3" type="ORF">B9Z19DRAFT_1062601</name>
</gene>
<sequence length="284" mass="32110">MRDGDQSIPENRIDLFVKQFFPKNCTSVVDVHCGLPPSDLPEQALGLTEWPEGFKYYFAVGAHPHVARYYTDDIHETIVKTMSNPNCVAWGECGLDYFKNPEGTHQTQREVFARQLTAAVSLDKPIAIHTRDAPDDTLSLIRQHVPKSHNMHFHCFTSTAELARAMLAEYPNSFIGISGVVTCRGMENIHKMIVSGELPLERILLESDSPYLVPKNAYRLLEKSRPDERRRFGISHAGMIPFIAEKIAGWVNEGRKARGEEEIGIEEVLDITRGNTGRMYQIEV</sequence>
<dbReference type="PROSITE" id="PS01090">
    <property type="entry name" value="TATD_2"/>
    <property type="match status" value="1"/>
</dbReference>
<dbReference type="OrthoDB" id="6079689at2759"/>
<name>A0A2T7A169_TUBBO</name>
<keyword evidence="1" id="KW-0378">Hydrolase</keyword>
<dbReference type="InterPro" id="IPR018228">
    <property type="entry name" value="DNase_TatD-rel_CS"/>
</dbReference>
<dbReference type="InterPro" id="IPR032466">
    <property type="entry name" value="Metal_Hydrolase"/>
</dbReference>
<dbReference type="InterPro" id="IPR001130">
    <property type="entry name" value="TatD-like"/>
</dbReference>
<evidence type="ECO:0000313" key="3">
    <source>
        <dbReference type="EMBL" id="PUU81467.1"/>
    </source>
</evidence>
<dbReference type="PANTHER" id="PTHR46363">
    <property type="entry name" value="DEOXYRIBONUCLEASE TATDN2-RELATED"/>
    <property type="match status" value="1"/>
</dbReference>
<feature type="binding site" evidence="2">
    <location>
        <position position="129"/>
    </location>
    <ligand>
        <name>a divalent metal cation</name>
        <dbReference type="ChEBI" id="CHEBI:60240"/>
        <label>2</label>
    </ligand>
</feature>
<dbReference type="AlphaFoldDB" id="A0A2T7A169"/>
<protein>
    <recommendedName>
        <fullName evidence="5">TatD family</fullName>
    </recommendedName>
</protein>